<dbReference type="RefSeq" id="WP_182592076.1">
    <property type="nucleotide sequence ID" value="NZ_JACJIM010000003.1"/>
</dbReference>
<organism evidence="2 3">
    <name type="scientific">Methylobacterium fujisawaense</name>
    <dbReference type="NCBI Taxonomy" id="107400"/>
    <lineage>
        <taxon>Bacteria</taxon>
        <taxon>Pseudomonadati</taxon>
        <taxon>Pseudomonadota</taxon>
        <taxon>Alphaproteobacteria</taxon>
        <taxon>Hyphomicrobiales</taxon>
        <taxon>Methylobacteriaceae</taxon>
        <taxon>Methylobacterium</taxon>
    </lineage>
</organism>
<evidence type="ECO:0000313" key="3">
    <source>
        <dbReference type="Proteomes" id="UP000565455"/>
    </source>
</evidence>
<keyword evidence="1" id="KW-1133">Transmembrane helix</keyword>
<evidence type="ECO:0000313" key="2">
    <source>
        <dbReference type="EMBL" id="MBA9063143.1"/>
    </source>
</evidence>
<evidence type="ECO:0000256" key="1">
    <source>
        <dbReference type="SAM" id="Phobius"/>
    </source>
</evidence>
<protein>
    <submittedName>
        <fullName evidence="2">Uncharacterized protein</fullName>
    </submittedName>
</protein>
<feature type="transmembrane region" description="Helical" evidence="1">
    <location>
        <begin position="20"/>
        <end position="37"/>
    </location>
</feature>
<feature type="transmembrane region" description="Helical" evidence="1">
    <location>
        <begin position="49"/>
        <end position="68"/>
    </location>
</feature>
<keyword evidence="1" id="KW-0812">Transmembrane</keyword>
<reference evidence="2 3" key="1">
    <citation type="submission" date="2020-08" db="EMBL/GenBank/DDBJ databases">
        <title>Genomic Encyclopedia of Type Strains, Phase IV (KMG-IV): sequencing the most valuable type-strain genomes for metagenomic binning, comparative biology and taxonomic classification.</title>
        <authorList>
            <person name="Goeker M."/>
        </authorList>
    </citation>
    <scope>NUCLEOTIDE SEQUENCE [LARGE SCALE GENOMIC DNA]</scope>
    <source>
        <strain evidence="2 3">DSM 5686</strain>
    </source>
</reference>
<proteinExistence type="predicted"/>
<keyword evidence="3" id="KW-1185">Reference proteome</keyword>
<sequence length="274" mass="30847">MRRLDQTTLVKDFFEKQAPAAAAALFLFVAGLLYAFYPDSWPGRDLMSNIFAGGIDLVFTVVFLGWILKRNEMRRTKPIRYAIYIDACRILAKYCGTWSDVVKATSDTAPEEGTDFFNEATVQLVSTHFDASASSGQLPVTPWWRRLQSTSIEITSGIDIIIQRYQSTIDPNLLGVMKVIENSPTLTCWRNMHLIRDVLSSQGHNADNFPILVEGFAQSDGAALRRLHSYLLKASGEFVREAEYAPPYDITFFEATRLMNERTDISPGLGTARR</sequence>
<accession>A0ABR6DB27</accession>
<name>A0ABR6DB27_9HYPH</name>
<dbReference type="EMBL" id="JACJIM010000003">
    <property type="protein sequence ID" value="MBA9063143.1"/>
    <property type="molecule type" value="Genomic_DNA"/>
</dbReference>
<dbReference type="GeneID" id="96604230"/>
<comment type="caution">
    <text evidence="2">The sequence shown here is derived from an EMBL/GenBank/DDBJ whole genome shotgun (WGS) entry which is preliminary data.</text>
</comment>
<gene>
    <name evidence="2" type="ORF">GGQ91_002531</name>
</gene>
<keyword evidence="1" id="KW-0472">Membrane</keyword>
<dbReference type="Proteomes" id="UP000565455">
    <property type="component" value="Unassembled WGS sequence"/>
</dbReference>